<dbReference type="PaxDb" id="411470-RUMGNA_02213"/>
<dbReference type="RefSeq" id="WP_004843149.1">
    <property type="nucleotide sequence ID" value="NZ_AAYG02000016.1"/>
</dbReference>
<accession>A7B3T2</accession>
<dbReference type="GO" id="GO:0005198">
    <property type="term" value="F:structural molecule activity"/>
    <property type="evidence" value="ECO:0007669"/>
    <property type="project" value="InterPro"/>
</dbReference>
<dbReference type="Proteomes" id="UP000004410">
    <property type="component" value="Unassembled WGS sequence"/>
</dbReference>
<dbReference type="Pfam" id="PF06152">
    <property type="entry name" value="Phage_min_cap2"/>
    <property type="match status" value="1"/>
</dbReference>
<dbReference type="EMBL" id="AAYG02000016">
    <property type="protein sequence ID" value="EDN77608.1"/>
    <property type="molecule type" value="Genomic_DNA"/>
</dbReference>
<sequence>MNQLREDYKKQLSGQIEKHFLDLEQMILEDIVRRIKKAGKITSTADWQINRLQIIGYSSEDIEKMIKTALNLSYPEVFELYDKVIDWEYVRNKDIYEQVNAEYIPYEDNKELQQLTDGFIRQSNDDLRNVTKSMGFYVDYGGGRLVMTPLSDIYQGYLDQAITGVVYGTFDYNTMIRKVVTQLTKSGLRSIDYASGWHSRVDVAARRAVMTGVSQLTGKISEMNADKLGTEHYEVAWHAGARPSHAVWQGKVWSKEQLVTVCGLGTVTGLLGANCYHEYYPFVKGVSERNWSDSWLAEQNRKESIPKTFNGKEYTLYEARQQQRKMETAMRAQREKAVLLKQGGADPDDVMLAKAKYQGQLGEYTRFCKKMGLQQERERIYYDMRGRVAPVPKRFRRFRK</sequence>
<dbReference type="GeneID" id="57435199"/>
<proteinExistence type="predicted"/>
<evidence type="ECO:0008006" key="3">
    <source>
        <dbReference type="Google" id="ProtNLM"/>
    </source>
</evidence>
<name>A7B3T2_MEDG7</name>
<evidence type="ECO:0000313" key="1">
    <source>
        <dbReference type="EMBL" id="EDN77608.1"/>
    </source>
</evidence>
<organism evidence="1 2">
    <name type="scientific">Mediterraneibacter gnavus (strain ATCC 29149 / DSM 114966 / JCM 6515 / VPI C7-9)</name>
    <name type="common">Ruminococcus gnavus</name>
    <dbReference type="NCBI Taxonomy" id="411470"/>
    <lineage>
        <taxon>Bacteria</taxon>
        <taxon>Bacillati</taxon>
        <taxon>Bacillota</taxon>
        <taxon>Clostridia</taxon>
        <taxon>Lachnospirales</taxon>
        <taxon>Lachnospiraceae</taxon>
        <taxon>Mediterraneibacter</taxon>
    </lineage>
</organism>
<dbReference type="AlphaFoldDB" id="A7B3T2"/>
<gene>
    <name evidence="1" type="ORF">RUMGNA_02213</name>
</gene>
<evidence type="ECO:0000313" key="2">
    <source>
        <dbReference type="Proteomes" id="UP000004410"/>
    </source>
</evidence>
<protein>
    <recommendedName>
        <fullName evidence="3">Minor capsid protein</fullName>
    </recommendedName>
</protein>
<dbReference type="InterPro" id="IPR009319">
    <property type="entry name" value="Phage_A118_VSP1"/>
</dbReference>
<reference evidence="1 2" key="1">
    <citation type="submission" date="2007-04" db="EMBL/GenBank/DDBJ databases">
        <authorList>
            <person name="Fulton L."/>
            <person name="Clifton S."/>
            <person name="Fulton B."/>
            <person name="Xu J."/>
            <person name="Minx P."/>
            <person name="Pepin K.H."/>
            <person name="Johnson M."/>
            <person name="Thiruvilangam P."/>
            <person name="Bhonagiri V."/>
            <person name="Nash W.E."/>
            <person name="Mardis E.R."/>
            <person name="Wilson R.K."/>
        </authorList>
    </citation>
    <scope>NUCLEOTIDE SEQUENCE [LARGE SCALE GENOMIC DNA]</scope>
    <source>
        <strain evidence="1 2">ATCC 29149</strain>
    </source>
</reference>
<comment type="caution">
    <text evidence="1">The sequence shown here is derived from an EMBL/GenBank/DDBJ whole genome shotgun (WGS) entry which is preliminary data.</text>
</comment>
<reference evidence="1 2" key="2">
    <citation type="submission" date="2007-06" db="EMBL/GenBank/DDBJ databases">
        <title>Draft genome sequence of Ruminococcus gnavus (ATCC 29149).</title>
        <authorList>
            <person name="Sudarsanam P."/>
            <person name="Ley R."/>
            <person name="Guruge J."/>
            <person name="Turnbaugh P.J."/>
            <person name="Mahowald M."/>
            <person name="Liep D."/>
            <person name="Gordon J."/>
        </authorList>
    </citation>
    <scope>NUCLEOTIDE SEQUENCE [LARGE SCALE GENOMIC DNA]</scope>
    <source>
        <strain evidence="1 2">ATCC 29149</strain>
    </source>
</reference>
<dbReference type="eggNOG" id="COG2369">
    <property type="taxonomic scope" value="Bacteria"/>
</dbReference>